<protein>
    <recommendedName>
        <fullName evidence="3">Reverse transcriptase domain-containing protein</fullName>
    </recommendedName>
</protein>
<dbReference type="EMBL" id="KQ426359">
    <property type="protein sequence ID" value="KOF68339.1"/>
    <property type="molecule type" value="Genomic_DNA"/>
</dbReference>
<sequence>QDRQRWKEHFQETLTRPPPQDPPEFGPGIPFNICIGEITKPKICKAAKSLNNGKTAGVDGIPAEALKAGGEEMIDHMHHVLNLVWTTEKIPTDWKKGLLVKLPK</sequence>
<dbReference type="PANTHER" id="PTHR19446">
    <property type="entry name" value="REVERSE TRANSCRIPTASES"/>
    <property type="match status" value="1"/>
</dbReference>
<name>A0A0L8FUJ0_OCTBM</name>
<feature type="non-terminal residue" evidence="2">
    <location>
        <position position="1"/>
    </location>
</feature>
<dbReference type="AlphaFoldDB" id="A0A0L8FUJ0"/>
<evidence type="ECO:0000256" key="1">
    <source>
        <dbReference type="SAM" id="MobiDB-lite"/>
    </source>
</evidence>
<feature type="compositionally biased region" description="Pro residues" evidence="1">
    <location>
        <begin position="16"/>
        <end position="25"/>
    </location>
</feature>
<feature type="non-terminal residue" evidence="2">
    <location>
        <position position="104"/>
    </location>
</feature>
<feature type="region of interest" description="Disordered" evidence="1">
    <location>
        <begin position="1"/>
        <end position="28"/>
    </location>
</feature>
<reference evidence="2" key="1">
    <citation type="submission" date="2015-07" db="EMBL/GenBank/DDBJ databases">
        <title>MeaNS - Measles Nucleotide Surveillance Program.</title>
        <authorList>
            <person name="Tran T."/>
            <person name="Druce J."/>
        </authorList>
    </citation>
    <scope>NUCLEOTIDE SEQUENCE</scope>
    <source>
        <strain evidence="2">UCB-OBI-ISO-001</strain>
        <tissue evidence="2">Gonad</tissue>
    </source>
</reference>
<organism evidence="2">
    <name type="scientific">Octopus bimaculoides</name>
    <name type="common">California two-spotted octopus</name>
    <dbReference type="NCBI Taxonomy" id="37653"/>
    <lineage>
        <taxon>Eukaryota</taxon>
        <taxon>Metazoa</taxon>
        <taxon>Spiralia</taxon>
        <taxon>Lophotrochozoa</taxon>
        <taxon>Mollusca</taxon>
        <taxon>Cephalopoda</taxon>
        <taxon>Coleoidea</taxon>
        <taxon>Octopodiformes</taxon>
        <taxon>Octopoda</taxon>
        <taxon>Incirrata</taxon>
        <taxon>Octopodidae</taxon>
        <taxon>Octopus</taxon>
    </lineage>
</organism>
<accession>A0A0L8FUJ0</accession>
<evidence type="ECO:0000313" key="2">
    <source>
        <dbReference type="EMBL" id="KOF68339.1"/>
    </source>
</evidence>
<gene>
    <name evidence="2" type="ORF">OCBIM_22007517mg</name>
</gene>
<proteinExistence type="predicted"/>
<feature type="compositionally biased region" description="Basic and acidic residues" evidence="1">
    <location>
        <begin position="1"/>
        <end position="11"/>
    </location>
</feature>
<evidence type="ECO:0008006" key="3">
    <source>
        <dbReference type="Google" id="ProtNLM"/>
    </source>
</evidence>